<keyword evidence="1" id="KW-0472">Membrane</keyword>
<evidence type="ECO:0000313" key="3">
    <source>
        <dbReference type="Proteomes" id="UP000001312"/>
    </source>
</evidence>
<dbReference type="HOGENOM" id="CLU_2159936_0_0_1"/>
<dbReference type="InParanoid" id="A7F9J4"/>
<gene>
    <name evidence="2" type="ORF">SS1G_14275</name>
</gene>
<feature type="transmembrane region" description="Helical" evidence="1">
    <location>
        <begin position="52"/>
        <end position="71"/>
    </location>
</feature>
<dbReference type="Proteomes" id="UP000001312">
    <property type="component" value="Unassembled WGS sequence"/>
</dbReference>
<dbReference type="EMBL" id="CH476651">
    <property type="protein sequence ID" value="EDO00405.1"/>
    <property type="molecule type" value="Genomic_DNA"/>
</dbReference>
<accession>A7F9J4</accession>
<keyword evidence="1" id="KW-0812">Transmembrane</keyword>
<protein>
    <submittedName>
        <fullName evidence="2">Uncharacterized protein</fullName>
    </submittedName>
</protein>
<name>A7F9J4_SCLS1</name>
<dbReference type="GeneID" id="5480880"/>
<sequence>MHLRNTGYYRRCITTSHNCYLTPAFFPHKQRILTNSTQEICITFTMTQSSGLVTFINIMLTLVGSAVIWAMETRLKFTDGVGAVGGRYEDGCLGGLEGDIEDLEEADNFSC</sequence>
<keyword evidence="3" id="KW-1185">Reference proteome</keyword>
<evidence type="ECO:0000256" key="1">
    <source>
        <dbReference type="SAM" id="Phobius"/>
    </source>
</evidence>
<dbReference type="RefSeq" id="XP_001584820.1">
    <property type="nucleotide sequence ID" value="XM_001584770.1"/>
</dbReference>
<dbReference type="AlphaFoldDB" id="A7F9J4"/>
<reference evidence="3" key="1">
    <citation type="journal article" date="2011" name="PLoS Genet.">
        <title>Genomic analysis of the necrotrophic fungal pathogens Sclerotinia sclerotiorum and Botrytis cinerea.</title>
        <authorList>
            <person name="Amselem J."/>
            <person name="Cuomo C.A."/>
            <person name="van Kan J.A."/>
            <person name="Viaud M."/>
            <person name="Benito E.P."/>
            <person name="Couloux A."/>
            <person name="Coutinho P.M."/>
            <person name="de Vries R.P."/>
            <person name="Dyer P.S."/>
            <person name="Fillinger S."/>
            <person name="Fournier E."/>
            <person name="Gout L."/>
            <person name="Hahn M."/>
            <person name="Kohn L."/>
            <person name="Lapalu N."/>
            <person name="Plummer K.M."/>
            <person name="Pradier J.M."/>
            <person name="Quevillon E."/>
            <person name="Sharon A."/>
            <person name="Simon A."/>
            <person name="ten Have A."/>
            <person name="Tudzynski B."/>
            <person name="Tudzynski P."/>
            <person name="Wincker P."/>
            <person name="Andrew M."/>
            <person name="Anthouard V."/>
            <person name="Beever R.E."/>
            <person name="Beffa R."/>
            <person name="Benoit I."/>
            <person name="Bouzid O."/>
            <person name="Brault B."/>
            <person name="Chen Z."/>
            <person name="Choquer M."/>
            <person name="Collemare J."/>
            <person name="Cotton P."/>
            <person name="Danchin E.G."/>
            <person name="Da Silva C."/>
            <person name="Gautier A."/>
            <person name="Giraud C."/>
            <person name="Giraud T."/>
            <person name="Gonzalez C."/>
            <person name="Grossetete S."/>
            <person name="Guldener U."/>
            <person name="Henrissat B."/>
            <person name="Howlett B.J."/>
            <person name="Kodira C."/>
            <person name="Kretschmer M."/>
            <person name="Lappartient A."/>
            <person name="Leroch M."/>
            <person name="Levis C."/>
            <person name="Mauceli E."/>
            <person name="Neuveglise C."/>
            <person name="Oeser B."/>
            <person name="Pearson M."/>
            <person name="Poulain J."/>
            <person name="Poussereau N."/>
            <person name="Quesneville H."/>
            <person name="Rascle C."/>
            <person name="Schumacher J."/>
            <person name="Segurens B."/>
            <person name="Sexton A."/>
            <person name="Silva E."/>
            <person name="Sirven C."/>
            <person name="Soanes D.M."/>
            <person name="Talbot N.J."/>
            <person name="Templeton M."/>
            <person name="Yandava C."/>
            <person name="Yarden O."/>
            <person name="Zeng Q."/>
            <person name="Rollins J.A."/>
            <person name="Lebrun M.H."/>
            <person name="Dickman M."/>
        </authorList>
    </citation>
    <scope>NUCLEOTIDE SEQUENCE [LARGE SCALE GENOMIC DNA]</scope>
    <source>
        <strain evidence="3">ATCC 18683 / 1980 / Ss-1</strain>
    </source>
</reference>
<proteinExistence type="predicted"/>
<keyword evidence="1" id="KW-1133">Transmembrane helix</keyword>
<dbReference type="KEGG" id="ssl:SS1G_14275"/>
<evidence type="ECO:0000313" key="2">
    <source>
        <dbReference type="EMBL" id="EDO00405.1"/>
    </source>
</evidence>
<organism evidence="2 3">
    <name type="scientific">Sclerotinia sclerotiorum (strain ATCC 18683 / 1980 / Ss-1)</name>
    <name type="common">White mold</name>
    <name type="synonym">Whetzelinia sclerotiorum</name>
    <dbReference type="NCBI Taxonomy" id="665079"/>
    <lineage>
        <taxon>Eukaryota</taxon>
        <taxon>Fungi</taxon>
        <taxon>Dikarya</taxon>
        <taxon>Ascomycota</taxon>
        <taxon>Pezizomycotina</taxon>
        <taxon>Leotiomycetes</taxon>
        <taxon>Helotiales</taxon>
        <taxon>Sclerotiniaceae</taxon>
        <taxon>Sclerotinia</taxon>
    </lineage>
</organism>